<dbReference type="PROSITE" id="PS50889">
    <property type="entry name" value="S4"/>
    <property type="match status" value="1"/>
</dbReference>
<evidence type="ECO:0000256" key="2">
    <source>
        <dbReference type="ARBA" id="ARBA00022598"/>
    </source>
</evidence>
<keyword evidence="9" id="KW-0694">RNA-binding</keyword>
<evidence type="ECO:0000313" key="12">
    <source>
        <dbReference type="Proteomes" id="UP000236319"/>
    </source>
</evidence>
<evidence type="ECO:0000256" key="9">
    <source>
        <dbReference type="PROSITE-ProRule" id="PRU00182"/>
    </source>
</evidence>
<dbReference type="NCBIfam" id="TIGR00234">
    <property type="entry name" value="tyrS"/>
    <property type="match status" value="1"/>
</dbReference>
<proteinExistence type="inferred from homology"/>
<organism evidence="11 12">
    <name type="scientific">Babesia ovata</name>
    <dbReference type="NCBI Taxonomy" id="189622"/>
    <lineage>
        <taxon>Eukaryota</taxon>
        <taxon>Sar</taxon>
        <taxon>Alveolata</taxon>
        <taxon>Apicomplexa</taxon>
        <taxon>Aconoidasida</taxon>
        <taxon>Piroplasmida</taxon>
        <taxon>Babesiidae</taxon>
        <taxon>Babesia</taxon>
    </lineage>
</organism>
<dbReference type="GO" id="GO:0005829">
    <property type="term" value="C:cytosol"/>
    <property type="evidence" value="ECO:0007669"/>
    <property type="project" value="TreeGrafter"/>
</dbReference>
<keyword evidence="12" id="KW-1185">Reference proteome</keyword>
<sequence length="592" mass="64702">MPLSSLAFNPSPSMSFLIALGLLICPILASWSFRIASHKRQWSNIGDFRSAIQANRGGLDSRIEQAESAFGVQGKDVASPFLAELIDRGVVAQATDLSKLDELLCLHEAAPESANAQVPAIYYGIDLTANFVHEGTLLQLLLLRRFLAHGFNVVIVLGGGTTPVGDPSFKTKRTKATLAATSGEVVGNNAILGSVSTCPSVSKENYDGILNVVKKLLTREIITDGGERFSPNLFFVSQMGEAEIARMRSSRHNVVVVNNRNLYDNVTLTEFLNTVARHMSVGRMLSRESIKSRLILEDGRGAAPLRKANMDLGEFMYMALQAADFVHVASKFNAVIQLGGSDQMGNIMSGVELAGSLIELNKSLLGVTTPLLQTKKGEKVSKSSAECLLAITAETPALTLWSHFRNLDDEVVPNYLRWLTQVPLTTIDDTLATHVNQAKALLADELTAAIYGNEYKEALHKHWLSGEAAQLHQSIDGCDPEEYGSFARFVSCVPRVFLKAEELESGVPFGDLLDRVRTPQLTSGLFYSNRRAIREGTCRINGKVETRVDRFITTDDLLHVSSTDGRVIKYVALQFGKRQLHLAVLESSHTAT</sequence>
<evidence type="ECO:0000256" key="5">
    <source>
        <dbReference type="ARBA" id="ARBA00022917"/>
    </source>
</evidence>
<dbReference type="GO" id="GO:0003723">
    <property type="term" value="F:RNA binding"/>
    <property type="evidence" value="ECO:0007669"/>
    <property type="project" value="UniProtKB-KW"/>
</dbReference>
<dbReference type="GO" id="GO:0005739">
    <property type="term" value="C:mitochondrion"/>
    <property type="evidence" value="ECO:0007669"/>
    <property type="project" value="TreeGrafter"/>
</dbReference>
<dbReference type="InterPro" id="IPR014729">
    <property type="entry name" value="Rossmann-like_a/b/a_fold"/>
</dbReference>
<keyword evidence="6 10" id="KW-0030">Aminoacyl-tRNA synthetase</keyword>
<dbReference type="GO" id="GO:0005524">
    <property type="term" value="F:ATP binding"/>
    <property type="evidence" value="ECO:0007669"/>
    <property type="project" value="UniProtKB-KW"/>
</dbReference>
<dbReference type="PANTHER" id="PTHR11766:SF0">
    <property type="entry name" value="TYROSINE--TRNA LIGASE, MITOCHONDRIAL"/>
    <property type="match status" value="1"/>
</dbReference>
<dbReference type="Gene3D" id="3.40.50.620">
    <property type="entry name" value="HUPs"/>
    <property type="match status" value="1"/>
</dbReference>
<keyword evidence="4 10" id="KW-0067">ATP-binding</keyword>
<dbReference type="PANTHER" id="PTHR11766">
    <property type="entry name" value="TYROSYL-TRNA SYNTHETASE"/>
    <property type="match status" value="1"/>
</dbReference>
<keyword evidence="2 10" id="KW-0436">Ligase</keyword>
<dbReference type="EMBL" id="BDSA01000002">
    <property type="protein sequence ID" value="GBE60253.1"/>
    <property type="molecule type" value="Genomic_DNA"/>
</dbReference>
<dbReference type="Gene3D" id="1.10.240.10">
    <property type="entry name" value="Tyrosyl-Transfer RNA Synthetase"/>
    <property type="match status" value="1"/>
</dbReference>
<evidence type="ECO:0000256" key="6">
    <source>
        <dbReference type="ARBA" id="ARBA00023146"/>
    </source>
</evidence>
<dbReference type="VEuPathDB" id="PiroplasmaDB:BOVATA_017460"/>
<dbReference type="SUPFAM" id="SSF52374">
    <property type="entry name" value="Nucleotidylyl transferase"/>
    <property type="match status" value="1"/>
</dbReference>
<comment type="similarity">
    <text evidence="10">Belongs to the class-I aminoacyl-tRNA synthetase family.</text>
</comment>
<comment type="catalytic activity">
    <reaction evidence="8">
        <text>tRNA(Tyr) + L-tyrosine + ATP = L-tyrosyl-tRNA(Tyr) + AMP + diphosphate + H(+)</text>
        <dbReference type="Rhea" id="RHEA:10220"/>
        <dbReference type="Rhea" id="RHEA-COMP:9706"/>
        <dbReference type="Rhea" id="RHEA-COMP:9707"/>
        <dbReference type="ChEBI" id="CHEBI:15378"/>
        <dbReference type="ChEBI" id="CHEBI:30616"/>
        <dbReference type="ChEBI" id="CHEBI:33019"/>
        <dbReference type="ChEBI" id="CHEBI:58315"/>
        <dbReference type="ChEBI" id="CHEBI:78442"/>
        <dbReference type="ChEBI" id="CHEBI:78536"/>
        <dbReference type="ChEBI" id="CHEBI:456215"/>
        <dbReference type="EC" id="6.1.1.1"/>
    </reaction>
</comment>
<reference evidence="11 12" key="1">
    <citation type="journal article" date="2017" name="BMC Genomics">
        <title>Whole-genome assembly of Babesia ovata and comparative genomics between closely related pathogens.</title>
        <authorList>
            <person name="Yamagishi J."/>
            <person name="Asada M."/>
            <person name="Hakimi H."/>
            <person name="Tanaka T.Q."/>
            <person name="Sugimoto C."/>
            <person name="Kawazu S."/>
        </authorList>
    </citation>
    <scope>NUCLEOTIDE SEQUENCE [LARGE SCALE GENOMIC DNA]</scope>
    <source>
        <strain evidence="11 12">Miyake</strain>
    </source>
</reference>
<keyword evidence="5 10" id="KW-0648">Protein biosynthesis</keyword>
<dbReference type="GO" id="GO:0006437">
    <property type="term" value="P:tyrosyl-tRNA aminoacylation"/>
    <property type="evidence" value="ECO:0007669"/>
    <property type="project" value="InterPro"/>
</dbReference>
<evidence type="ECO:0000256" key="10">
    <source>
        <dbReference type="RuleBase" id="RU363036"/>
    </source>
</evidence>
<protein>
    <recommendedName>
        <fullName evidence="1">tyrosine--tRNA ligase</fullName>
        <ecNumber evidence="1">6.1.1.1</ecNumber>
    </recommendedName>
    <alternativeName>
        <fullName evidence="7">Tyrosyl-tRNA synthetase</fullName>
    </alternativeName>
</protein>
<dbReference type="EC" id="6.1.1.1" evidence="1"/>
<dbReference type="InterPro" id="IPR002305">
    <property type="entry name" value="aa-tRNA-synth_Ic"/>
</dbReference>
<dbReference type="InterPro" id="IPR002307">
    <property type="entry name" value="Tyr-tRNA-ligase"/>
</dbReference>
<evidence type="ECO:0000256" key="7">
    <source>
        <dbReference type="ARBA" id="ARBA00033323"/>
    </source>
</evidence>
<comment type="caution">
    <text evidence="11">The sequence shown here is derived from an EMBL/GenBank/DDBJ whole genome shotgun (WGS) entry which is preliminary data.</text>
</comment>
<keyword evidence="3 10" id="KW-0547">Nucleotide-binding</keyword>
<evidence type="ECO:0000256" key="3">
    <source>
        <dbReference type="ARBA" id="ARBA00022741"/>
    </source>
</evidence>
<dbReference type="RefSeq" id="XP_028866496.1">
    <property type="nucleotide sequence ID" value="XM_029010663.1"/>
</dbReference>
<dbReference type="GO" id="GO:0004831">
    <property type="term" value="F:tyrosine-tRNA ligase activity"/>
    <property type="evidence" value="ECO:0007669"/>
    <property type="project" value="UniProtKB-EC"/>
</dbReference>
<dbReference type="AlphaFoldDB" id="A0A2H6KB75"/>
<dbReference type="OrthoDB" id="337870at2759"/>
<evidence type="ECO:0000313" key="11">
    <source>
        <dbReference type="EMBL" id="GBE60253.1"/>
    </source>
</evidence>
<accession>A0A2H6KB75</accession>
<dbReference type="InterPro" id="IPR024088">
    <property type="entry name" value="Tyr-tRNA-ligase_bac-type"/>
</dbReference>
<evidence type="ECO:0000256" key="8">
    <source>
        <dbReference type="ARBA" id="ARBA00048248"/>
    </source>
</evidence>
<dbReference type="Pfam" id="PF00579">
    <property type="entry name" value="tRNA-synt_1b"/>
    <property type="match status" value="1"/>
</dbReference>
<evidence type="ECO:0000256" key="1">
    <source>
        <dbReference type="ARBA" id="ARBA00013160"/>
    </source>
</evidence>
<dbReference type="Proteomes" id="UP000236319">
    <property type="component" value="Unassembled WGS sequence"/>
</dbReference>
<name>A0A2H6KB75_9APIC</name>
<evidence type="ECO:0000256" key="4">
    <source>
        <dbReference type="ARBA" id="ARBA00022840"/>
    </source>
</evidence>
<dbReference type="GeneID" id="39874023"/>
<gene>
    <name evidence="11" type="ORF">BOVATA_017460</name>
</gene>